<evidence type="ECO:0000256" key="1">
    <source>
        <dbReference type="ARBA" id="ARBA00001933"/>
    </source>
</evidence>
<evidence type="ECO:0000259" key="6">
    <source>
        <dbReference type="Pfam" id="PF01276"/>
    </source>
</evidence>
<dbReference type="Gene3D" id="3.40.640.10">
    <property type="entry name" value="Type I PLP-dependent aspartate aminotransferase-like (Major domain)"/>
    <property type="match status" value="1"/>
</dbReference>
<evidence type="ECO:0000313" key="8">
    <source>
        <dbReference type="EMBL" id="MST73684.1"/>
    </source>
</evidence>
<dbReference type="EMBL" id="VUNI01000002">
    <property type="protein sequence ID" value="MST73684.1"/>
    <property type="molecule type" value="Genomic_DNA"/>
</dbReference>
<dbReference type="PANTHER" id="PTHR43277:SF4">
    <property type="entry name" value="ARGININE DECARBOXYLASE"/>
    <property type="match status" value="1"/>
</dbReference>
<organism evidence="8 9">
    <name type="scientific">Roseburia porci</name>
    <dbReference type="NCBI Taxonomy" id="2605790"/>
    <lineage>
        <taxon>Bacteria</taxon>
        <taxon>Bacillati</taxon>
        <taxon>Bacillota</taxon>
        <taxon>Clostridia</taxon>
        <taxon>Lachnospirales</taxon>
        <taxon>Lachnospiraceae</taxon>
        <taxon>Roseburia</taxon>
    </lineage>
</organism>
<dbReference type="InterPro" id="IPR008286">
    <property type="entry name" value="Prn/Lys/Arg_de-COase_C"/>
</dbReference>
<keyword evidence="8" id="KW-0808">Transferase</keyword>
<keyword evidence="3" id="KW-0210">Decarboxylase</keyword>
<comment type="cofactor">
    <cofactor evidence="1">
        <name>pyridoxal 5'-phosphate</name>
        <dbReference type="ChEBI" id="CHEBI:597326"/>
    </cofactor>
</comment>
<reference evidence="8 9" key="1">
    <citation type="submission" date="2019-08" db="EMBL/GenBank/DDBJ databases">
        <title>In-depth cultivation of the pig gut microbiome towards novel bacterial diversity and tailored functional studies.</title>
        <authorList>
            <person name="Wylensek D."/>
            <person name="Hitch T.C.A."/>
            <person name="Clavel T."/>
        </authorList>
    </citation>
    <scope>NUCLEOTIDE SEQUENCE [LARGE SCALE GENOMIC DNA]</scope>
    <source>
        <strain evidence="8 9">MUC/MUC-530-WT-4D</strain>
    </source>
</reference>
<dbReference type="InterPro" id="IPR000310">
    <property type="entry name" value="Orn/Lys/Arg_deCO2ase_major_dom"/>
</dbReference>
<evidence type="ECO:0000259" key="7">
    <source>
        <dbReference type="Pfam" id="PF03711"/>
    </source>
</evidence>
<dbReference type="Pfam" id="PF01276">
    <property type="entry name" value="OKR_DC_1"/>
    <property type="match status" value="1"/>
</dbReference>
<feature type="domain" description="Orn/Lys/Arg decarboxylase C-terminal" evidence="7">
    <location>
        <begin position="366"/>
        <end position="443"/>
    </location>
</feature>
<dbReference type="SUPFAM" id="SSF55904">
    <property type="entry name" value="Ornithine decarboxylase C-terminal domain"/>
    <property type="match status" value="1"/>
</dbReference>
<evidence type="ECO:0000256" key="5">
    <source>
        <dbReference type="ARBA" id="ARBA00023239"/>
    </source>
</evidence>
<dbReference type="Proteomes" id="UP000474024">
    <property type="component" value="Unassembled WGS sequence"/>
</dbReference>
<dbReference type="PANTHER" id="PTHR43277">
    <property type="entry name" value="ARGININE DECARBOXYLASE"/>
    <property type="match status" value="1"/>
</dbReference>
<dbReference type="GO" id="GO:0016831">
    <property type="term" value="F:carboxy-lyase activity"/>
    <property type="evidence" value="ECO:0007669"/>
    <property type="project" value="UniProtKB-KW"/>
</dbReference>
<dbReference type="InterPro" id="IPR036633">
    <property type="entry name" value="Prn/Lys/Arg_de-COase_C_sf"/>
</dbReference>
<keyword evidence="5" id="KW-0456">Lyase</keyword>
<dbReference type="InterPro" id="IPR015424">
    <property type="entry name" value="PyrdxlP-dep_Trfase"/>
</dbReference>
<feature type="domain" description="Orn/Lys/Arg decarboxylases family 1 pyridoxal-P attachment site" evidence="6">
    <location>
        <begin position="6"/>
        <end position="282"/>
    </location>
</feature>
<keyword evidence="4" id="KW-0663">Pyridoxal phosphate</keyword>
<dbReference type="Pfam" id="PF03711">
    <property type="entry name" value="OKR_DC_1_C"/>
    <property type="match status" value="1"/>
</dbReference>
<evidence type="ECO:0000256" key="2">
    <source>
        <dbReference type="ARBA" id="ARBA00010671"/>
    </source>
</evidence>
<keyword evidence="8" id="KW-0032">Aminotransferase</keyword>
<dbReference type="InterPro" id="IPR015421">
    <property type="entry name" value="PyrdxlP-dep_Trfase_major"/>
</dbReference>
<dbReference type="SUPFAM" id="SSF53383">
    <property type="entry name" value="PLP-dependent transferases"/>
    <property type="match status" value="1"/>
</dbReference>
<name>A0A6L5YMJ5_9FIRM</name>
<evidence type="ECO:0000256" key="3">
    <source>
        <dbReference type="ARBA" id="ARBA00022793"/>
    </source>
</evidence>
<comment type="caution">
    <text evidence="8">The sequence shown here is derived from an EMBL/GenBank/DDBJ whole genome shotgun (WGS) entry which is preliminary data.</text>
</comment>
<dbReference type="InterPro" id="IPR052357">
    <property type="entry name" value="Orn_Lys_Arg_decarboxylase-I"/>
</dbReference>
<dbReference type="GO" id="GO:0008483">
    <property type="term" value="F:transaminase activity"/>
    <property type="evidence" value="ECO:0007669"/>
    <property type="project" value="UniProtKB-KW"/>
</dbReference>
<comment type="similarity">
    <text evidence="2">Belongs to the Orn/Lys/Arg decarboxylase class-I family.</text>
</comment>
<accession>A0A6L5YMJ5</accession>
<protein>
    <submittedName>
        <fullName evidence="8">Aminotransferase class V-fold PLP-dependent enzyme</fullName>
    </submittedName>
</protein>
<sequence length="472" mass="52766">MSVLDQKLIEYTQSNIYPFHMPGHKRRPIDFPNPYTIDITEIDGFDNLHHAEEILRDAQQRAAELYGAKRSFYLVNGSTCGLLAAICAAAPKKSRILVARNSHKAVYHGIFLNEYDAVYLYPEVADIGIQGQITADAVEEKLTLYPDIAAVVITSPTYDGVVSDIRSIAETVHRRGIPLIVDEAHGAHFGFGGGFPENAVKLGADVVIVSLHKTLPSFTQTALLHVCSDRIKEKDIAKYLGIFETSSPSYIFMAGMEKCIRMVKDEGQELFSNYRKLLDDFYAKAGKLAHIHVLSKADLSECESYAFDDGKILMFPAPDYLNGKELYDMLLSEYRLQMEMVTDKYVVAMTSIMDTQEGFDRLIHALYDIDQKLEQKKNRKSAGKLESRSVYTENKKVMQMRDAEDAPQQEIPLEESVGKVSAGFVFLYPPGIPIIVPGEEISGKFVKDMKQCIQLGLDVEGLSPDGRITIVN</sequence>
<evidence type="ECO:0000256" key="4">
    <source>
        <dbReference type="ARBA" id="ARBA00022898"/>
    </source>
</evidence>
<keyword evidence="9" id="KW-1185">Reference proteome</keyword>
<proteinExistence type="inferred from homology"/>
<gene>
    <name evidence="8" type="ORF">FYJ75_01370</name>
</gene>
<dbReference type="AlphaFoldDB" id="A0A6L5YMJ5"/>
<evidence type="ECO:0000313" key="9">
    <source>
        <dbReference type="Proteomes" id="UP000474024"/>
    </source>
</evidence>
<dbReference type="Gene3D" id="3.90.100.10">
    <property type="entry name" value="Orn/Lys/Arg decarboxylase, C-terminal domain"/>
    <property type="match status" value="1"/>
</dbReference>